<dbReference type="Gene3D" id="3.30.1330.40">
    <property type="entry name" value="RutC-like"/>
    <property type="match status" value="1"/>
</dbReference>
<keyword evidence="5" id="KW-0285">Flavoprotein</keyword>
<dbReference type="PANTHER" id="PTHR43563">
    <property type="entry name" value="AMINE OXIDASE"/>
    <property type="match status" value="1"/>
</dbReference>
<evidence type="ECO:0000313" key="7">
    <source>
        <dbReference type="EMBL" id="KAL1617850.1"/>
    </source>
</evidence>
<keyword evidence="3 5" id="KW-0560">Oxidoreductase</keyword>
<dbReference type="Pfam" id="PF01042">
    <property type="entry name" value="Ribonuc_L-PSP"/>
    <property type="match status" value="1"/>
</dbReference>
<dbReference type="PANTHER" id="PTHR43563:SF14">
    <property type="entry name" value="AMINE OXIDASE"/>
    <property type="match status" value="1"/>
</dbReference>
<evidence type="ECO:0000256" key="3">
    <source>
        <dbReference type="ARBA" id="ARBA00023002"/>
    </source>
</evidence>
<evidence type="ECO:0000256" key="4">
    <source>
        <dbReference type="ARBA" id="ARBA00048448"/>
    </source>
</evidence>
<dbReference type="EMBL" id="JAJVDC020000222">
    <property type="protein sequence ID" value="KAL1617850.1"/>
    <property type="molecule type" value="Genomic_DNA"/>
</dbReference>
<dbReference type="InterPro" id="IPR006175">
    <property type="entry name" value="YjgF/YER057c/UK114"/>
</dbReference>
<comment type="similarity">
    <text evidence="2 5">Belongs to the flavin monoamine oxidase family.</text>
</comment>
<evidence type="ECO:0000256" key="1">
    <source>
        <dbReference type="ARBA" id="ARBA00001974"/>
    </source>
</evidence>
<keyword evidence="8" id="KW-1185">Reference proteome</keyword>
<dbReference type="SUPFAM" id="SSF51905">
    <property type="entry name" value="FAD/NAD(P)-binding domain"/>
    <property type="match status" value="1"/>
</dbReference>
<keyword evidence="5" id="KW-0274">FAD</keyword>
<proteinExistence type="inferred from homology"/>
<evidence type="ECO:0000256" key="5">
    <source>
        <dbReference type="RuleBase" id="RU362067"/>
    </source>
</evidence>
<evidence type="ECO:0000313" key="8">
    <source>
        <dbReference type="Proteomes" id="UP001521116"/>
    </source>
</evidence>
<organism evidence="7 8">
    <name type="scientific">Neofusicoccum ribis</name>
    <dbReference type="NCBI Taxonomy" id="45134"/>
    <lineage>
        <taxon>Eukaryota</taxon>
        <taxon>Fungi</taxon>
        <taxon>Dikarya</taxon>
        <taxon>Ascomycota</taxon>
        <taxon>Pezizomycotina</taxon>
        <taxon>Dothideomycetes</taxon>
        <taxon>Dothideomycetes incertae sedis</taxon>
        <taxon>Botryosphaeriales</taxon>
        <taxon>Botryosphaeriaceae</taxon>
        <taxon>Neofusicoccum</taxon>
    </lineage>
</organism>
<gene>
    <name evidence="7" type="ORF">SLS56_010812</name>
</gene>
<evidence type="ECO:0000256" key="2">
    <source>
        <dbReference type="ARBA" id="ARBA00005995"/>
    </source>
</evidence>
<dbReference type="InterPro" id="IPR002937">
    <property type="entry name" value="Amino_oxidase"/>
</dbReference>
<dbReference type="Gene3D" id="3.90.660.10">
    <property type="match status" value="1"/>
</dbReference>
<protein>
    <recommendedName>
        <fullName evidence="5">Amine oxidase</fullName>
        <ecNumber evidence="5">1.4.3.-</ecNumber>
    </recommendedName>
</protein>
<accession>A0ABR3SEX5</accession>
<reference evidence="7 8" key="1">
    <citation type="submission" date="2024-02" db="EMBL/GenBank/DDBJ databases">
        <title>De novo assembly and annotation of 12 fungi associated with fruit tree decline syndrome in Ontario, Canada.</title>
        <authorList>
            <person name="Sulman M."/>
            <person name="Ellouze W."/>
            <person name="Ilyukhin E."/>
        </authorList>
    </citation>
    <scope>NUCLEOTIDE SEQUENCE [LARGE SCALE GENOMIC DNA]</scope>
    <source>
        <strain evidence="7 8">M1-105</strain>
    </source>
</reference>
<dbReference type="CDD" id="cd00448">
    <property type="entry name" value="YjgF_YER057c_UK114_family"/>
    <property type="match status" value="1"/>
</dbReference>
<evidence type="ECO:0000259" key="6">
    <source>
        <dbReference type="Pfam" id="PF01593"/>
    </source>
</evidence>
<comment type="caution">
    <text evidence="7">The sequence shown here is derived from an EMBL/GenBank/DDBJ whole genome shotgun (WGS) entry which is preliminary data.</text>
</comment>
<feature type="domain" description="Amine oxidase" evidence="6">
    <location>
        <begin position="174"/>
        <end position="617"/>
    </location>
</feature>
<dbReference type="SUPFAM" id="SSF54373">
    <property type="entry name" value="FAD-linked reductases, C-terminal domain"/>
    <property type="match status" value="1"/>
</dbReference>
<name>A0ABR3SEX5_9PEZI</name>
<dbReference type="InterPro" id="IPR035959">
    <property type="entry name" value="RutC-like_sf"/>
</dbReference>
<dbReference type="InterPro" id="IPR050703">
    <property type="entry name" value="Flavin_MAO"/>
</dbReference>
<dbReference type="Gene3D" id="1.10.405.10">
    <property type="entry name" value="Guanine Nucleotide Dissociation Inhibitor, domain 1"/>
    <property type="match status" value="1"/>
</dbReference>
<sequence length="624" mass="67858">MASRDVRPTQSFVDSNNLPDPQWYSHAASIDGPGRIILTSGQTAQHKDGSWPETFPEQVRQALANLSDALQSAGAAPKDIVKLSFYVVDWDVQEMGLPLVESVLALLSHGAGYTRRPVTTLIPVPKLAFPEAKFEIEAMACVNDRARPWSDGRSATTHAVPPIEVDVVVVGGGFSGLMAATEAQQAGLNTILLEAKHRVGGRSRTQKLKSGPGSVELGATWINKTTQPTIYGLTQKFGLETSEQYVDGLSIYQFEDGTVVKGGDDLFAQPDKGAEEMQKLVMIIHEGASAINIHEWDDFPADEDLSFIEWVKKKGVDTDSPRVQAMCSSLTTAVVGREPDEVGAQYFLDYIQSGFGYESIVSEGELGAQSLKIKTGTSSIATSLASTMKPGSIILNCPVDAIQQSESGSHPCLVTTAIGDSYKAKKVIMANPTNTYTEINFTPPLPSTKRSVVNRTKPGIYAKVLLTYTDAWWKNAGLVGKVTSFVGPICFGWDVSDDLQNSLAYFISGNIAAKWHEKSELEREEAIIEHLAQLVGPELADKARDVLEVNYVEWTREPYIWGAPTCAMGPGLLKKYGKAFREPVRNLHFAGGEFGFEWKGYLEGALTSGQRAAKEVITLLCEKS</sequence>
<dbReference type="EC" id="1.4.3.-" evidence="5"/>
<comment type="cofactor">
    <cofactor evidence="1 5">
        <name>FAD</name>
        <dbReference type="ChEBI" id="CHEBI:57692"/>
    </cofactor>
</comment>
<dbReference type="Pfam" id="PF01593">
    <property type="entry name" value="Amino_oxidase"/>
    <property type="match status" value="1"/>
</dbReference>
<dbReference type="Proteomes" id="UP001521116">
    <property type="component" value="Unassembled WGS sequence"/>
</dbReference>
<dbReference type="Gene3D" id="3.50.50.60">
    <property type="entry name" value="FAD/NAD(P)-binding domain"/>
    <property type="match status" value="1"/>
</dbReference>
<dbReference type="PRINTS" id="PR00757">
    <property type="entry name" value="AMINEOXDASEF"/>
</dbReference>
<dbReference type="InterPro" id="IPR001613">
    <property type="entry name" value="Flavin_amine_oxidase"/>
</dbReference>
<comment type="catalytic activity">
    <reaction evidence="4">
        <text>a secondary aliphatic amine + O2 + H2O = a primary amine + an aldehyde + H2O2</text>
        <dbReference type="Rhea" id="RHEA:26414"/>
        <dbReference type="ChEBI" id="CHEBI:15377"/>
        <dbReference type="ChEBI" id="CHEBI:15379"/>
        <dbReference type="ChEBI" id="CHEBI:16240"/>
        <dbReference type="ChEBI" id="CHEBI:17478"/>
        <dbReference type="ChEBI" id="CHEBI:58855"/>
        <dbReference type="ChEBI" id="CHEBI:65296"/>
        <dbReference type="EC" id="1.4.3.4"/>
    </reaction>
</comment>
<dbReference type="SUPFAM" id="SSF55298">
    <property type="entry name" value="YjgF-like"/>
    <property type="match status" value="1"/>
</dbReference>
<dbReference type="InterPro" id="IPR036188">
    <property type="entry name" value="FAD/NAD-bd_sf"/>
</dbReference>